<evidence type="ECO:0000313" key="3">
    <source>
        <dbReference type="Proteomes" id="UP000318821"/>
    </source>
</evidence>
<organism evidence="2 3">
    <name type="scientific">Leishmania donovani</name>
    <dbReference type="NCBI Taxonomy" id="5661"/>
    <lineage>
        <taxon>Eukaryota</taxon>
        <taxon>Discoba</taxon>
        <taxon>Euglenozoa</taxon>
        <taxon>Kinetoplastea</taxon>
        <taxon>Metakinetoplastina</taxon>
        <taxon>Trypanosomatida</taxon>
        <taxon>Trypanosomatidae</taxon>
        <taxon>Leishmaniinae</taxon>
        <taxon>Leishmania</taxon>
    </lineage>
</organism>
<feature type="compositionally biased region" description="Basic and acidic residues" evidence="1">
    <location>
        <begin position="31"/>
        <end position="46"/>
    </location>
</feature>
<reference evidence="3" key="1">
    <citation type="submission" date="2019-02" db="EMBL/GenBank/DDBJ databases">
        <title>FDA dAtabase for Regulatory Grade micrObial Sequences (FDA-ARGOS): Supporting development and validation of Infectious Disease Dx tests.</title>
        <authorList>
            <person name="Duncan R."/>
            <person name="Fisher C."/>
            <person name="Tallon L."/>
            <person name="Sadzewicz L."/>
            <person name="Sengamalay N."/>
            <person name="Ott S."/>
            <person name="Godinez A."/>
            <person name="Nagaraj S."/>
            <person name="Vavikolanu K."/>
            <person name="Vyas G."/>
            <person name="Nadendla S."/>
            <person name="Aluvathingal J."/>
            <person name="Sichtig H."/>
        </authorList>
    </citation>
    <scope>NUCLEOTIDE SEQUENCE [LARGE SCALE GENOMIC DNA]</scope>
    <source>
        <strain evidence="3">FDAARGOS_360</strain>
    </source>
</reference>
<accession>A0A504XBZ7</accession>
<name>A0A504XBZ7_LEIDO</name>
<feature type="region of interest" description="Disordered" evidence="1">
    <location>
        <begin position="193"/>
        <end position="221"/>
    </location>
</feature>
<evidence type="ECO:0000313" key="2">
    <source>
        <dbReference type="EMBL" id="TPP45308.1"/>
    </source>
</evidence>
<proteinExistence type="predicted"/>
<dbReference type="EMBL" id="RHLD01000059">
    <property type="protein sequence ID" value="TPP45308.1"/>
    <property type="molecule type" value="Genomic_DNA"/>
</dbReference>
<dbReference type="AlphaFoldDB" id="A0A504XBZ7"/>
<protein>
    <submittedName>
        <fullName evidence="2">Uncharacterized protein</fullName>
    </submittedName>
</protein>
<dbReference type="Proteomes" id="UP000318821">
    <property type="component" value="Unassembled WGS sequence"/>
</dbReference>
<feature type="compositionally biased region" description="Basic residues" evidence="1">
    <location>
        <begin position="1"/>
        <end position="12"/>
    </location>
</feature>
<evidence type="ECO:0000256" key="1">
    <source>
        <dbReference type="SAM" id="MobiDB-lite"/>
    </source>
</evidence>
<feature type="region of interest" description="Disordered" evidence="1">
    <location>
        <begin position="1"/>
        <end position="46"/>
    </location>
</feature>
<comment type="caution">
    <text evidence="2">The sequence shown here is derived from an EMBL/GenBank/DDBJ whole genome shotgun (WGS) entry which is preliminary data.</text>
</comment>
<sequence length="221" mass="24059">MAAPHVSRHMRASHPGAPPATSTEMEDDDSDPPRQQRRPGAEPKIRKCEHCAQTLHSIAGMVHHIRERRAAARRARAMDENGAKRCTPTNSTAHARDMCGVSCIRLGGLAQHRCRKHDESAAYGTTEFSRLRCGESPHHIMECCGWRRPRAKHGVQAGASEGPGLRLADFLLERMRHAPRPPPITCTTAATALGQDPGRGPPESRRAVHGSVGLAPMTGHL</sequence>
<gene>
    <name evidence="2" type="ORF">CGC20_1250</name>
</gene>